<evidence type="ECO:0000313" key="2">
    <source>
        <dbReference type="EMBL" id="RMQ49231.1"/>
    </source>
</evidence>
<feature type="domain" description="Calcineurin-like phosphoesterase" evidence="1">
    <location>
        <begin position="18"/>
        <end position="142"/>
    </location>
</feature>
<name>A0A3M4M7U4_PSECI</name>
<dbReference type="GO" id="GO:0016791">
    <property type="term" value="F:phosphatase activity"/>
    <property type="evidence" value="ECO:0007669"/>
    <property type="project" value="TreeGrafter"/>
</dbReference>
<dbReference type="GO" id="GO:0008803">
    <property type="term" value="F:bis(5'-nucleosyl)-tetraphosphatase (symmetrical) activity"/>
    <property type="evidence" value="ECO:0007669"/>
    <property type="project" value="TreeGrafter"/>
</dbReference>
<dbReference type="InterPro" id="IPR050126">
    <property type="entry name" value="Ap4A_hydrolase"/>
</dbReference>
<gene>
    <name evidence="2" type="ORF">ALQ04_00266</name>
</gene>
<dbReference type="Gene3D" id="3.60.21.10">
    <property type="match status" value="1"/>
</dbReference>
<dbReference type="Pfam" id="PF00149">
    <property type="entry name" value="Metallophos"/>
    <property type="match status" value="1"/>
</dbReference>
<dbReference type="GO" id="GO:0110154">
    <property type="term" value="P:RNA decapping"/>
    <property type="evidence" value="ECO:0007669"/>
    <property type="project" value="TreeGrafter"/>
</dbReference>
<dbReference type="SUPFAM" id="SSF56300">
    <property type="entry name" value="Metallo-dependent phosphatases"/>
    <property type="match status" value="1"/>
</dbReference>
<accession>A0A3M4M7U4</accession>
<dbReference type="InterPro" id="IPR004843">
    <property type="entry name" value="Calcineurin-like_PHP"/>
</dbReference>
<evidence type="ECO:0000259" key="1">
    <source>
        <dbReference type="Pfam" id="PF00149"/>
    </source>
</evidence>
<dbReference type="PANTHER" id="PTHR42850:SF8">
    <property type="entry name" value="SERINE_THREONINE-PROTEIN PHOSPHATASE 2"/>
    <property type="match status" value="1"/>
</dbReference>
<dbReference type="EMBL" id="RBRE01000017">
    <property type="protein sequence ID" value="RMQ49231.1"/>
    <property type="molecule type" value="Genomic_DNA"/>
</dbReference>
<sequence>MMNTFQHLDTNVVGRDFAVGDIHGHFARLQGVLDQIGFDTVIDRLFCVGNLIDRGPQSYLALDWLDKPWFFAVQGSHEALAIEHVEGELQDYHQYVANGASWFLELPDESQWHYAERFAQMPLALEVDTIHGLIGMVHACCPLPTWDLLRSVLREELPGLLQLRKSCQWSRMRLRSGDTSGIPDLRALIVGHTLVTQVEILGNVFHIDTGGWQADSSGHFTVLELDTLYMHELKYS</sequence>
<dbReference type="GO" id="GO:0005737">
    <property type="term" value="C:cytoplasm"/>
    <property type="evidence" value="ECO:0007669"/>
    <property type="project" value="TreeGrafter"/>
</dbReference>
<dbReference type="Proteomes" id="UP000277236">
    <property type="component" value="Unassembled WGS sequence"/>
</dbReference>
<reference evidence="2 3" key="1">
    <citation type="submission" date="2018-08" db="EMBL/GenBank/DDBJ databases">
        <title>Recombination of ecologically and evolutionarily significant loci maintains genetic cohesion in the Pseudomonas syringae species complex.</title>
        <authorList>
            <person name="Dillon M."/>
            <person name="Thakur S."/>
            <person name="Almeida R.N.D."/>
            <person name="Weir B.S."/>
            <person name="Guttman D.S."/>
        </authorList>
    </citation>
    <scope>NUCLEOTIDE SEQUENCE [LARGE SCALE GENOMIC DNA]</scope>
    <source>
        <strain evidence="2 3">ICMP 3353</strain>
    </source>
</reference>
<comment type="caution">
    <text evidence="2">The sequence shown here is derived from an EMBL/GenBank/DDBJ whole genome shotgun (WGS) entry which is preliminary data.</text>
</comment>
<evidence type="ECO:0000313" key="3">
    <source>
        <dbReference type="Proteomes" id="UP000277236"/>
    </source>
</evidence>
<protein>
    <submittedName>
        <fullName evidence="2">Metallophosphoesterase</fullName>
    </submittedName>
</protein>
<proteinExistence type="predicted"/>
<organism evidence="2 3">
    <name type="scientific">Pseudomonas cichorii</name>
    <dbReference type="NCBI Taxonomy" id="36746"/>
    <lineage>
        <taxon>Bacteria</taxon>
        <taxon>Pseudomonadati</taxon>
        <taxon>Pseudomonadota</taxon>
        <taxon>Gammaproteobacteria</taxon>
        <taxon>Pseudomonadales</taxon>
        <taxon>Pseudomonadaceae</taxon>
        <taxon>Pseudomonas</taxon>
    </lineage>
</organism>
<dbReference type="AlphaFoldDB" id="A0A3M4M7U4"/>
<dbReference type="PANTHER" id="PTHR42850">
    <property type="entry name" value="METALLOPHOSPHOESTERASE"/>
    <property type="match status" value="1"/>
</dbReference>
<dbReference type="InterPro" id="IPR029052">
    <property type="entry name" value="Metallo-depent_PP-like"/>
</dbReference>